<keyword evidence="4 7" id="KW-0479">Metal-binding</keyword>
<dbReference type="SFLD" id="SFLDG01138">
    <property type="entry name" value="C1.6.2:_Deoxy-d-mannose-octulo"/>
    <property type="match status" value="1"/>
</dbReference>
<name>A0A4R1GF31_9BACT</name>
<feature type="binding site" evidence="7">
    <location>
        <position position="10"/>
    </location>
    <ligand>
        <name>substrate</name>
    </ligand>
</feature>
<dbReference type="AlphaFoldDB" id="A0A4R1GF31"/>
<evidence type="ECO:0000313" key="9">
    <source>
        <dbReference type="Proteomes" id="UP000295777"/>
    </source>
</evidence>
<dbReference type="SFLD" id="SFLDS00003">
    <property type="entry name" value="Haloacid_Dehalogenase"/>
    <property type="match status" value="1"/>
</dbReference>
<evidence type="ECO:0000256" key="6">
    <source>
        <dbReference type="ARBA" id="ARBA00022842"/>
    </source>
</evidence>
<reference evidence="8 9" key="1">
    <citation type="submission" date="2019-03" db="EMBL/GenBank/DDBJ databases">
        <title>Genomic Encyclopedia of Archaeal and Bacterial Type Strains, Phase II (KMG-II): from individual species to whole genera.</title>
        <authorList>
            <person name="Goeker M."/>
        </authorList>
    </citation>
    <scope>NUCLEOTIDE SEQUENCE [LARGE SCALE GENOMIC DNA]</scope>
    <source>
        <strain evidence="8 9">DSM 24425</strain>
    </source>
</reference>
<comment type="similarity">
    <text evidence="2">Belongs to the KdsC family.</text>
</comment>
<dbReference type="Pfam" id="PF08282">
    <property type="entry name" value="Hydrolase_3"/>
    <property type="match status" value="1"/>
</dbReference>
<accession>A0A4R1GF31</accession>
<feature type="binding site" evidence="7">
    <location>
        <position position="8"/>
    </location>
    <ligand>
        <name>Mg(2+)</name>
        <dbReference type="ChEBI" id="CHEBI:18420"/>
    </ligand>
</feature>
<dbReference type="Proteomes" id="UP000295777">
    <property type="component" value="Unassembled WGS sequence"/>
</dbReference>
<keyword evidence="5" id="KW-0378">Hydrolase</keyword>
<evidence type="ECO:0000256" key="5">
    <source>
        <dbReference type="ARBA" id="ARBA00022801"/>
    </source>
</evidence>
<dbReference type="FunFam" id="3.40.50.1000:FF:000029">
    <property type="entry name" value="3-deoxy-D-manno-octulosonate 8-phosphate phosphatase KdsC"/>
    <property type="match status" value="1"/>
</dbReference>
<dbReference type="GO" id="GO:0046872">
    <property type="term" value="F:metal ion binding"/>
    <property type="evidence" value="ECO:0007669"/>
    <property type="project" value="UniProtKB-KW"/>
</dbReference>
<evidence type="ECO:0000313" key="8">
    <source>
        <dbReference type="EMBL" id="TCK06648.1"/>
    </source>
</evidence>
<dbReference type="PANTHER" id="PTHR21485">
    <property type="entry name" value="HAD SUPERFAMILY MEMBERS CMAS AND KDSC"/>
    <property type="match status" value="1"/>
</dbReference>
<comment type="subunit">
    <text evidence="3">Homotetramer.</text>
</comment>
<dbReference type="GO" id="GO:0008781">
    <property type="term" value="F:N-acylneuraminate cytidylyltransferase activity"/>
    <property type="evidence" value="ECO:0007669"/>
    <property type="project" value="TreeGrafter"/>
</dbReference>
<evidence type="ECO:0000256" key="1">
    <source>
        <dbReference type="ARBA" id="ARBA00001946"/>
    </source>
</evidence>
<dbReference type="NCBIfam" id="TIGR01662">
    <property type="entry name" value="HAD-SF-IIIA"/>
    <property type="match status" value="1"/>
</dbReference>
<dbReference type="CDD" id="cd01630">
    <property type="entry name" value="HAD_KDO-like"/>
    <property type="match status" value="1"/>
</dbReference>
<dbReference type="InterPro" id="IPR036412">
    <property type="entry name" value="HAD-like_sf"/>
</dbReference>
<dbReference type="InterPro" id="IPR023214">
    <property type="entry name" value="HAD_sf"/>
</dbReference>
<dbReference type="InterPro" id="IPR006549">
    <property type="entry name" value="HAD-SF_hydro_IIIA"/>
</dbReference>
<dbReference type="GO" id="GO:0016788">
    <property type="term" value="F:hydrolase activity, acting on ester bonds"/>
    <property type="evidence" value="ECO:0007669"/>
    <property type="project" value="InterPro"/>
</dbReference>
<dbReference type="PIRSF" id="PIRSF006118">
    <property type="entry name" value="KDO8-P_Ptase"/>
    <property type="match status" value="1"/>
</dbReference>
<evidence type="ECO:0000256" key="4">
    <source>
        <dbReference type="ARBA" id="ARBA00022723"/>
    </source>
</evidence>
<dbReference type="Gene3D" id="3.40.50.1000">
    <property type="entry name" value="HAD superfamily/HAD-like"/>
    <property type="match status" value="1"/>
</dbReference>
<keyword evidence="9" id="KW-1185">Reference proteome</keyword>
<dbReference type="InterPro" id="IPR010023">
    <property type="entry name" value="KdsC_fam"/>
</dbReference>
<comment type="cofactor">
    <cofactor evidence="1 7">
        <name>Mg(2+)</name>
        <dbReference type="ChEBI" id="CHEBI:18420"/>
    </cofactor>
</comment>
<dbReference type="RefSeq" id="WP_132525381.1">
    <property type="nucleotide sequence ID" value="NZ_SMFV01000001.1"/>
</dbReference>
<organism evidence="8 9">
    <name type="scientific">Phorcysia thermohydrogeniphila</name>
    <dbReference type="NCBI Taxonomy" id="936138"/>
    <lineage>
        <taxon>Bacteria</taxon>
        <taxon>Pseudomonadati</taxon>
        <taxon>Aquificota</taxon>
        <taxon>Aquificia</taxon>
        <taxon>Desulfurobacteriales</taxon>
        <taxon>Desulfurobacteriaceae</taxon>
        <taxon>Phorcysia</taxon>
    </lineage>
</organism>
<dbReference type="OrthoDB" id="9805604at2"/>
<evidence type="ECO:0000256" key="3">
    <source>
        <dbReference type="ARBA" id="ARBA00011881"/>
    </source>
</evidence>
<dbReference type="SUPFAM" id="SSF56784">
    <property type="entry name" value="HAD-like"/>
    <property type="match status" value="1"/>
</dbReference>
<sequence>MVKLIVLDVDGVLTDGSIVYDSEGREYKSFNVKDGYGIVTAIKRGIKVVVISGRNSPIVDRRCKELGITEVFQGVSDKLKVYEKIKEKYGLDDFEIAAMGDDIPDIPILEKAGFSGAPADAVPEVKKVVNLVTTLPGGKGAVREFIDYLLKSGENPR</sequence>
<proteinExistence type="inferred from homology"/>
<dbReference type="SFLD" id="SFLDG01136">
    <property type="entry name" value="C1.6:_Phosphoserine_Phosphatas"/>
    <property type="match status" value="1"/>
</dbReference>
<feature type="binding site" evidence="7">
    <location>
        <position position="101"/>
    </location>
    <ligand>
        <name>Mg(2+)</name>
        <dbReference type="ChEBI" id="CHEBI:18420"/>
    </ligand>
</feature>
<keyword evidence="6 7" id="KW-0460">Magnesium</keyword>
<dbReference type="EMBL" id="SMFV01000001">
    <property type="protein sequence ID" value="TCK06648.1"/>
    <property type="molecule type" value="Genomic_DNA"/>
</dbReference>
<protein>
    <submittedName>
        <fullName evidence="8">3-deoxy-D-manno-octulosonate 8-phosphate phosphatase (KDO 8-P phosphatase)</fullName>
    </submittedName>
</protein>
<dbReference type="InterPro" id="IPR050793">
    <property type="entry name" value="CMP-NeuNAc_synthase"/>
</dbReference>
<evidence type="ECO:0000256" key="7">
    <source>
        <dbReference type="PIRSR" id="PIRSR006118-2"/>
    </source>
</evidence>
<gene>
    <name evidence="8" type="ORF">CLV27_0454</name>
</gene>
<dbReference type="PANTHER" id="PTHR21485:SF3">
    <property type="entry name" value="N-ACYLNEURAMINATE CYTIDYLYLTRANSFERASE"/>
    <property type="match status" value="1"/>
</dbReference>
<dbReference type="NCBIfam" id="TIGR01670">
    <property type="entry name" value="KdsC-phosphatas"/>
    <property type="match status" value="1"/>
</dbReference>
<evidence type="ECO:0000256" key="2">
    <source>
        <dbReference type="ARBA" id="ARBA00005893"/>
    </source>
</evidence>
<comment type="caution">
    <text evidence="8">The sequence shown here is derived from an EMBL/GenBank/DDBJ whole genome shotgun (WGS) entry which is preliminary data.</text>
</comment>